<name>A0A7M7MMI4_APIME</name>
<protein>
    <submittedName>
        <fullName evidence="4">Uncharacterized protein LOC100577071</fullName>
    </submittedName>
</protein>
<evidence type="ECO:0000313" key="3">
    <source>
        <dbReference type="Proteomes" id="UP000005203"/>
    </source>
</evidence>
<dbReference type="EnsemblMetazoa" id="XM_026442421">
    <property type="protein sequence ID" value="XP_026298206"/>
    <property type="gene ID" value="LOC100577071"/>
</dbReference>
<dbReference type="KEGG" id="ame:100577071"/>
<accession>A0A8B8H2I5</accession>
<keyword evidence="1" id="KW-0472">Membrane</keyword>
<dbReference type="Proteomes" id="UP000005203">
    <property type="component" value="Linkage group LG8"/>
</dbReference>
<keyword evidence="3" id="KW-1185">Reference proteome</keyword>
<evidence type="ECO:0000313" key="4">
    <source>
        <dbReference type="RefSeq" id="XP_026298206.1"/>
    </source>
</evidence>
<accession>A0A7M7MMI4</accession>
<sequence length="166" mass="19559">MVGGVVRPVARPTTRYDNYIGLRRGLIGPRGRRSPRIDSQGILLSSHEPRCEGREKDPIILCFKVIVHRAIFFFFLYLNHYITVRVDKSKKKKKEKKRNDFIARNLTQGQAGRRNSERMQVHNRRMEVVRAINGKQFGCETRGTPVLHYVWYEKDERQPVPTHLFR</sequence>
<gene>
    <name evidence="4" type="primary">LOC100577071</name>
</gene>
<reference evidence="2" key="1">
    <citation type="submission" date="2021-01" db="UniProtKB">
        <authorList>
            <consortium name="EnsemblMetazoa"/>
        </authorList>
    </citation>
    <scope>IDENTIFICATION</scope>
    <source>
        <strain evidence="2">DH4</strain>
    </source>
</reference>
<organism evidence="2">
    <name type="scientific">Apis mellifera</name>
    <name type="common">Honeybee</name>
    <dbReference type="NCBI Taxonomy" id="7460"/>
    <lineage>
        <taxon>Eukaryota</taxon>
        <taxon>Metazoa</taxon>
        <taxon>Ecdysozoa</taxon>
        <taxon>Arthropoda</taxon>
        <taxon>Hexapoda</taxon>
        <taxon>Insecta</taxon>
        <taxon>Pterygota</taxon>
        <taxon>Neoptera</taxon>
        <taxon>Endopterygota</taxon>
        <taxon>Hymenoptera</taxon>
        <taxon>Apocrita</taxon>
        <taxon>Aculeata</taxon>
        <taxon>Apoidea</taxon>
        <taxon>Anthophila</taxon>
        <taxon>Apidae</taxon>
        <taxon>Apis</taxon>
    </lineage>
</organism>
<dbReference type="RefSeq" id="XP_026298206.1">
    <property type="nucleotide sequence ID" value="XM_026442421.1"/>
</dbReference>
<evidence type="ECO:0000313" key="2">
    <source>
        <dbReference type="EnsemblMetazoa" id="XP_026298206"/>
    </source>
</evidence>
<dbReference type="GeneID" id="100577071"/>
<proteinExistence type="predicted"/>
<keyword evidence="1" id="KW-0812">Transmembrane</keyword>
<feature type="transmembrane region" description="Helical" evidence="1">
    <location>
        <begin position="66"/>
        <end position="84"/>
    </location>
</feature>
<reference evidence="4" key="2">
    <citation type="submission" date="2025-04" db="UniProtKB">
        <authorList>
            <consortium name="RefSeq"/>
        </authorList>
    </citation>
    <scope>IDENTIFICATION</scope>
    <source>
        <strain evidence="4">DH4</strain>
        <tissue evidence="4">Whole body</tissue>
    </source>
</reference>
<evidence type="ECO:0000256" key="1">
    <source>
        <dbReference type="SAM" id="Phobius"/>
    </source>
</evidence>
<keyword evidence="1" id="KW-1133">Transmembrane helix</keyword>
<dbReference type="AlphaFoldDB" id="A0A7M7MMI4"/>